<dbReference type="Gene3D" id="2.60.40.60">
    <property type="entry name" value="Cadherins"/>
    <property type="match status" value="2"/>
</dbReference>
<evidence type="ECO:0000256" key="2">
    <source>
        <dbReference type="ARBA" id="ARBA00022692"/>
    </source>
</evidence>
<proteinExistence type="predicted"/>
<feature type="transmembrane region" description="Helical" evidence="9">
    <location>
        <begin position="264"/>
        <end position="287"/>
    </location>
</feature>
<dbReference type="GO" id="GO:0005509">
    <property type="term" value="F:calcium ion binding"/>
    <property type="evidence" value="ECO:0007669"/>
    <property type="project" value="UniProtKB-UniRule"/>
</dbReference>
<dbReference type="PROSITE" id="PS50268">
    <property type="entry name" value="CADHERIN_2"/>
    <property type="match status" value="2"/>
</dbReference>
<dbReference type="PROSITE" id="PS00232">
    <property type="entry name" value="CADHERIN_1"/>
    <property type="match status" value="1"/>
</dbReference>
<dbReference type="GO" id="GO:0007156">
    <property type="term" value="P:homophilic cell adhesion via plasma membrane adhesion molecules"/>
    <property type="evidence" value="ECO:0007669"/>
    <property type="project" value="InterPro"/>
</dbReference>
<dbReference type="AlphaFoldDB" id="A0A915MYV0"/>
<dbReference type="WBParaSite" id="scaffold5557_cov185.g9700">
    <property type="protein sequence ID" value="scaffold5557_cov185.g9700"/>
    <property type="gene ID" value="scaffold5557_cov185.g9700"/>
</dbReference>
<dbReference type="InterPro" id="IPR002126">
    <property type="entry name" value="Cadherin-like_dom"/>
</dbReference>
<dbReference type="PANTHER" id="PTHR24028">
    <property type="entry name" value="CADHERIN-87A"/>
    <property type="match status" value="1"/>
</dbReference>
<evidence type="ECO:0000259" key="10">
    <source>
        <dbReference type="PROSITE" id="PS50268"/>
    </source>
</evidence>
<keyword evidence="5 9" id="KW-1133">Transmembrane helix</keyword>
<dbReference type="CDD" id="cd11304">
    <property type="entry name" value="Cadherin_repeat"/>
    <property type="match status" value="2"/>
</dbReference>
<dbReference type="InterPro" id="IPR015919">
    <property type="entry name" value="Cadherin-like_sf"/>
</dbReference>
<keyword evidence="4 8" id="KW-0106">Calcium</keyword>
<comment type="subcellular location">
    <subcellularLocation>
        <location evidence="1">Membrane</location>
        <topology evidence="1">Single-pass membrane protein</topology>
    </subcellularLocation>
</comment>
<keyword evidence="2 9" id="KW-0812">Transmembrane</keyword>
<dbReference type="GO" id="GO:0005886">
    <property type="term" value="C:plasma membrane"/>
    <property type="evidence" value="ECO:0007669"/>
    <property type="project" value="InterPro"/>
</dbReference>
<accession>A0A915MYV0</accession>
<feature type="domain" description="Cadherin" evidence="10">
    <location>
        <begin position="23"/>
        <end position="95"/>
    </location>
</feature>
<evidence type="ECO:0000256" key="8">
    <source>
        <dbReference type="PROSITE-ProRule" id="PRU00043"/>
    </source>
</evidence>
<evidence type="ECO:0000256" key="4">
    <source>
        <dbReference type="ARBA" id="ARBA00022837"/>
    </source>
</evidence>
<evidence type="ECO:0000256" key="1">
    <source>
        <dbReference type="ARBA" id="ARBA00004167"/>
    </source>
</evidence>
<evidence type="ECO:0000256" key="6">
    <source>
        <dbReference type="ARBA" id="ARBA00023136"/>
    </source>
</evidence>
<organism evidence="11 12">
    <name type="scientific">Meloidogyne javanica</name>
    <name type="common">Root-knot nematode worm</name>
    <dbReference type="NCBI Taxonomy" id="6303"/>
    <lineage>
        <taxon>Eukaryota</taxon>
        <taxon>Metazoa</taxon>
        <taxon>Ecdysozoa</taxon>
        <taxon>Nematoda</taxon>
        <taxon>Chromadorea</taxon>
        <taxon>Rhabditida</taxon>
        <taxon>Tylenchina</taxon>
        <taxon>Tylenchomorpha</taxon>
        <taxon>Tylenchoidea</taxon>
        <taxon>Meloidogynidae</taxon>
        <taxon>Meloidogyninae</taxon>
        <taxon>Meloidogyne</taxon>
        <taxon>Meloidogyne incognita group</taxon>
    </lineage>
</organism>
<protein>
    <submittedName>
        <fullName evidence="12">Cadherin domain-containing protein</fullName>
    </submittedName>
</protein>
<feature type="domain" description="Cadherin" evidence="10">
    <location>
        <begin position="96"/>
        <end position="192"/>
    </location>
</feature>
<dbReference type="InterPro" id="IPR020894">
    <property type="entry name" value="Cadherin_CS"/>
</dbReference>
<reference evidence="12" key="1">
    <citation type="submission" date="2022-11" db="UniProtKB">
        <authorList>
            <consortium name="WormBaseParasite"/>
        </authorList>
    </citation>
    <scope>IDENTIFICATION</scope>
</reference>
<evidence type="ECO:0000313" key="12">
    <source>
        <dbReference type="WBParaSite" id="scaffold5557_cov185.g9700"/>
    </source>
</evidence>
<name>A0A915MYV0_MELJA</name>
<evidence type="ECO:0000256" key="3">
    <source>
        <dbReference type="ARBA" id="ARBA00022737"/>
    </source>
</evidence>
<sequence length="403" mass="44854">MEGTRPPVFLTILPVINKPSDTRFTICAIRTGNLRGAFSVAQNGEGNCELRTQMQLDREAIPNYLLNITVENGGQQDWTLANISVLDVNDNKPKFAEDGDETGNGNSLINYSIDTEETTQGEVGNLFGIDPQSGELWPKKGADELAQISKKNFFRITLIACDNPGEQKRRLCSRAPVSISILDDRHRFVLIFSGESAEQIKHQEKEILNSLRPFTFPCSNPIIERIEVEEGEEDIKKYLKRSKERNEYLVNVILYTANLKEKKLFLIGIAVAVTLVALVGLIALCVFRYKHRRMRRHRAEQIRRRHQQHQQQAYRIGGVGGGFHSAAGLLAAVNGAKASSNYSTHFDNGGALNSSGGIFNTSGHSCLFGSNNNFYIPSNSSGTLLRASHFERGSKLYESQASY</sequence>
<dbReference type="Proteomes" id="UP000887561">
    <property type="component" value="Unplaced"/>
</dbReference>
<evidence type="ECO:0000256" key="5">
    <source>
        <dbReference type="ARBA" id="ARBA00022989"/>
    </source>
</evidence>
<evidence type="ECO:0000313" key="11">
    <source>
        <dbReference type="Proteomes" id="UP000887561"/>
    </source>
</evidence>
<keyword evidence="11" id="KW-1185">Reference proteome</keyword>
<dbReference type="Gene3D" id="1.20.5.900">
    <property type="entry name" value="transmembrane domain of human cd4"/>
    <property type="match status" value="1"/>
</dbReference>
<dbReference type="PANTHER" id="PTHR24028:SF321">
    <property type="entry name" value="CADHERIN RELATED 23"/>
    <property type="match status" value="1"/>
</dbReference>
<dbReference type="InterPro" id="IPR050174">
    <property type="entry name" value="Protocadherin/Cadherin-CA"/>
</dbReference>
<keyword evidence="7" id="KW-0325">Glycoprotein</keyword>
<keyword evidence="3" id="KW-0677">Repeat</keyword>
<evidence type="ECO:0000256" key="7">
    <source>
        <dbReference type="ARBA" id="ARBA00023180"/>
    </source>
</evidence>
<keyword evidence="6 9" id="KW-0472">Membrane</keyword>
<dbReference type="SUPFAM" id="SSF49313">
    <property type="entry name" value="Cadherin-like"/>
    <property type="match status" value="2"/>
</dbReference>
<evidence type="ECO:0000256" key="9">
    <source>
        <dbReference type="SAM" id="Phobius"/>
    </source>
</evidence>
<dbReference type="SMART" id="SM00112">
    <property type="entry name" value="CA"/>
    <property type="match status" value="2"/>
</dbReference>